<gene>
    <name evidence="1" type="ORF">Pflav_015930</name>
</gene>
<keyword evidence="2" id="KW-1185">Reference proteome</keyword>
<sequence>MLTVQTGPAGAPPGTRTRRVLVAPVTVTPSKPLGPSHLKGLFWTDVMVRATAHLAHVTYRYSPTTYHLTEQTLAFWEYLDRTLGDVDYSAMSEEDIGEHYVGFRAEGHTASTAALRPYAHAVELHGWTHPAGARVLELWRDQYTALGLHDPGLTAHQPPAMGLDEVIDRLGASGMCLDLRRHGGPVYLDATRHGLPLRQIAAADGRPNYVACALRELVPLSQGHDEVVLLYDREIEPDYHLLQVVLSDLGHTVHRVPLGRVPIDGHIRSARHGGWRDTSARALLDAVGAEVDADAVRLGMRLYFIAVLGPGQQQSFRLDLLRQCLHRAERLLASVRAVDPAPVAEVLERHRRHHVYVDPYRLTSSLLARYRPAPGPELLSAVYL</sequence>
<name>A0A6F8XMZ1_9ACTN</name>
<organism evidence="1 2">
    <name type="scientific">Phytohabitans flavus</name>
    <dbReference type="NCBI Taxonomy" id="1076124"/>
    <lineage>
        <taxon>Bacteria</taxon>
        <taxon>Bacillati</taxon>
        <taxon>Actinomycetota</taxon>
        <taxon>Actinomycetes</taxon>
        <taxon>Micromonosporales</taxon>
        <taxon>Micromonosporaceae</taxon>
    </lineage>
</organism>
<dbReference type="Proteomes" id="UP000502508">
    <property type="component" value="Chromosome"/>
</dbReference>
<evidence type="ECO:0000313" key="1">
    <source>
        <dbReference type="EMBL" id="BCB75183.1"/>
    </source>
</evidence>
<evidence type="ECO:0000313" key="2">
    <source>
        <dbReference type="Proteomes" id="UP000502508"/>
    </source>
</evidence>
<accession>A0A6F8XMZ1</accession>
<dbReference type="AlphaFoldDB" id="A0A6F8XMZ1"/>
<proteinExistence type="predicted"/>
<protein>
    <submittedName>
        <fullName evidence="1">Uncharacterized protein</fullName>
    </submittedName>
</protein>
<dbReference type="RefSeq" id="WP_173034826.1">
    <property type="nucleotide sequence ID" value="NZ_AP022870.1"/>
</dbReference>
<reference evidence="1 2" key="2">
    <citation type="submission" date="2020-03" db="EMBL/GenBank/DDBJ databases">
        <authorList>
            <person name="Ichikawa N."/>
            <person name="Kimura A."/>
            <person name="Kitahashi Y."/>
            <person name="Uohara A."/>
        </authorList>
    </citation>
    <scope>NUCLEOTIDE SEQUENCE [LARGE SCALE GENOMIC DNA]</scope>
    <source>
        <strain evidence="1 2">NBRC 107702</strain>
    </source>
</reference>
<reference evidence="1 2" key="1">
    <citation type="submission" date="2020-03" db="EMBL/GenBank/DDBJ databases">
        <title>Whole genome shotgun sequence of Phytohabitans flavus NBRC 107702.</title>
        <authorList>
            <person name="Komaki H."/>
            <person name="Tamura T."/>
        </authorList>
    </citation>
    <scope>NUCLEOTIDE SEQUENCE [LARGE SCALE GENOMIC DNA]</scope>
    <source>
        <strain evidence="1 2">NBRC 107702</strain>
    </source>
</reference>
<dbReference type="EMBL" id="AP022870">
    <property type="protein sequence ID" value="BCB75183.1"/>
    <property type="molecule type" value="Genomic_DNA"/>
</dbReference>
<dbReference type="KEGG" id="pfla:Pflav_015930"/>